<dbReference type="PANTHER" id="PTHR38033:SF1">
    <property type="entry name" value="DOTU FAMILY TYPE IV_VI SECRETION SYSTEM PROTEIN"/>
    <property type="match status" value="1"/>
</dbReference>
<keyword evidence="1" id="KW-1133">Transmembrane helix</keyword>
<dbReference type="InterPro" id="IPR017732">
    <property type="entry name" value="T4/T6SS_DotU"/>
</dbReference>
<reference evidence="3 4" key="1">
    <citation type="submission" date="2014-04" db="EMBL/GenBank/DDBJ databases">
        <title>Draft genome sequence of Pantoea beijingensis strain LMG 27579, an emerging pathogen to Pleurotus eryngii with potential industrial application.</title>
        <authorList>
            <person name="Xu F."/>
            <person name="Liu Y."/>
            <person name="Wang S."/>
            <person name="Yin Y."/>
            <person name="Ma Y."/>
            <person name="Zhao S."/>
            <person name="Rong C."/>
        </authorList>
    </citation>
    <scope>NUCLEOTIDE SEQUENCE [LARGE SCALE GENOMIC DNA]</scope>
    <source>
        <strain evidence="3 4">LMG 27579</strain>
    </source>
</reference>
<dbReference type="NCBIfam" id="NF038239">
    <property type="entry name" value="T6SS_TssL_short"/>
    <property type="match status" value="1"/>
</dbReference>
<keyword evidence="1" id="KW-0812">Transmembrane</keyword>
<keyword evidence="4" id="KW-1185">Reference proteome</keyword>
<name>A0A443IEP3_9GAMM</name>
<evidence type="ECO:0000313" key="3">
    <source>
        <dbReference type="EMBL" id="RWR02518.1"/>
    </source>
</evidence>
<dbReference type="Proteomes" id="UP000288794">
    <property type="component" value="Unassembled WGS sequence"/>
</dbReference>
<evidence type="ECO:0000313" key="4">
    <source>
        <dbReference type="Proteomes" id="UP000288794"/>
    </source>
</evidence>
<dbReference type="AlphaFoldDB" id="A0A443IEP3"/>
<gene>
    <name evidence="3" type="ORF">ED28_07715</name>
</gene>
<evidence type="ECO:0000259" key="2">
    <source>
        <dbReference type="Pfam" id="PF09850"/>
    </source>
</evidence>
<dbReference type="Gene3D" id="1.25.40.590">
    <property type="entry name" value="Type IV / VI secretion system, DotU"/>
    <property type="match status" value="1"/>
</dbReference>
<protein>
    <submittedName>
        <fullName evidence="3">Membrane protein</fullName>
    </submittedName>
</protein>
<comment type="caution">
    <text evidence="3">The sequence shown here is derived from an EMBL/GenBank/DDBJ whole genome shotgun (WGS) entry which is preliminary data.</text>
</comment>
<feature type="domain" description="Type IV / VI secretion system DotU" evidence="2">
    <location>
        <begin position="15"/>
        <end position="214"/>
    </location>
</feature>
<dbReference type="PANTHER" id="PTHR38033">
    <property type="entry name" value="MEMBRANE PROTEIN-RELATED"/>
    <property type="match status" value="1"/>
</dbReference>
<proteinExistence type="predicted"/>
<organism evidence="3 4">
    <name type="scientific">[Pantoea] beijingensis</name>
    <dbReference type="NCBI Taxonomy" id="1324864"/>
    <lineage>
        <taxon>Bacteria</taxon>
        <taxon>Pseudomonadati</taxon>
        <taxon>Pseudomonadota</taxon>
        <taxon>Gammaproteobacteria</taxon>
        <taxon>Enterobacterales</taxon>
        <taxon>Erwiniaceae</taxon>
        <taxon>Erwinia</taxon>
    </lineage>
</organism>
<dbReference type="NCBIfam" id="TIGR03349">
    <property type="entry name" value="IV_VI_DotU"/>
    <property type="match status" value="1"/>
</dbReference>
<evidence type="ECO:0000256" key="1">
    <source>
        <dbReference type="SAM" id="Phobius"/>
    </source>
</evidence>
<dbReference type="InterPro" id="IPR038522">
    <property type="entry name" value="T4/T6SS_DotU_sf"/>
</dbReference>
<dbReference type="EMBL" id="JMEE01000017">
    <property type="protein sequence ID" value="RWR02518.1"/>
    <property type="molecule type" value="Genomic_DNA"/>
</dbReference>
<keyword evidence="1" id="KW-0472">Membrane</keyword>
<accession>A0A443IEP3</accession>
<feature type="transmembrane region" description="Helical" evidence="1">
    <location>
        <begin position="194"/>
        <end position="216"/>
    </location>
</feature>
<dbReference type="RefSeq" id="WP_128176768.1">
    <property type="nucleotide sequence ID" value="NZ_CP071409.1"/>
</dbReference>
<dbReference type="Pfam" id="PF09850">
    <property type="entry name" value="DotU"/>
    <property type="match status" value="1"/>
</dbReference>
<sequence length="229" mass="25456">MSEHKRGVAASIDIDALLQNTWLQVISLRHGPQFQEGEGRVLWDRCVADVERVQQALKESALDEVSCRHILTAQCALLDETVKGRGVQDDACVQWYDIPLQGHFLGTMDAGDTLCDRMRDVLREPAPDSLVLTCFHRVMLLGFLGSFRSLQDPERKKLVSALSEQVVPFSYPQSHPVLADSRGGRGIGNRLSSWPVRIVLSVIILVAVGWGLNYWLDQMLATLLPGAVK</sequence>